<evidence type="ECO:0000256" key="2">
    <source>
        <dbReference type="SAM" id="SignalP"/>
    </source>
</evidence>
<proteinExistence type="predicted"/>
<dbReference type="OrthoDB" id="2507469at2759"/>
<accession>A0A180H051</accession>
<dbReference type="EMBL" id="ADAS02000007">
    <property type="protein sequence ID" value="OAV98465.1"/>
    <property type="molecule type" value="Genomic_DNA"/>
</dbReference>
<dbReference type="VEuPathDB" id="FungiDB:PTTG_08526"/>
<name>A0A180H051_PUCT1</name>
<dbReference type="AlphaFoldDB" id="A0A180H051"/>
<organism evidence="3">
    <name type="scientific">Puccinia triticina (isolate 1-1 / race 1 (BBBD))</name>
    <name type="common">Brown leaf rust fungus</name>
    <dbReference type="NCBI Taxonomy" id="630390"/>
    <lineage>
        <taxon>Eukaryota</taxon>
        <taxon>Fungi</taxon>
        <taxon>Dikarya</taxon>
        <taxon>Basidiomycota</taxon>
        <taxon>Pucciniomycotina</taxon>
        <taxon>Pucciniomycetes</taxon>
        <taxon>Pucciniales</taxon>
        <taxon>Pucciniaceae</taxon>
        <taxon>Puccinia</taxon>
    </lineage>
</organism>
<feature type="region of interest" description="Disordered" evidence="1">
    <location>
        <begin position="122"/>
        <end position="205"/>
    </location>
</feature>
<evidence type="ECO:0008006" key="6">
    <source>
        <dbReference type="Google" id="ProtNLM"/>
    </source>
</evidence>
<evidence type="ECO:0000256" key="1">
    <source>
        <dbReference type="SAM" id="MobiDB-lite"/>
    </source>
</evidence>
<feature type="chain" id="PRO_5008110479" description="Secreted protein" evidence="2">
    <location>
        <begin position="24"/>
        <end position="223"/>
    </location>
</feature>
<reference evidence="4" key="4">
    <citation type="submission" date="2025-05" db="UniProtKB">
        <authorList>
            <consortium name="EnsemblFungi"/>
        </authorList>
    </citation>
    <scope>IDENTIFICATION</scope>
    <source>
        <strain evidence="4">isolate 1-1 / race 1 (BBBD)</strain>
    </source>
</reference>
<reference evidence="4 5" key="3">
    <citation type="journal article" date="2017" name="G3 (Bethesda)">
        <title>Comparative analysis highlights variable genome content of wheat rusts and divergence of the mating loci.</title>
        <authorList>
            <person name="Cuomo C.A."/>
            <person name="Bakkeren G."/>
            <person name="Khalil H.B."/>
            <person name="Panwar V."/>
            <person name="Joly D."/>
            <person name="Linning R."/>
            <person name="Sakthikumar S."/>
            <person name="Song X."/>
            <person name="Adiconis X."/>
            <person name="Fan L."/>
            <person name="Goldberg J.M."/>
            <person name="Levin J.Z."/>
            <person name="Young S."/>
            <person name="Zeng Q."/>
            <person name="Anikster Y."/>
            <person name="Bruce M."/>
            <person name="Wang M."/>
            <person name="Yin C."/>
            <person name="McCallum B."/>
            <person name="Szabo L.J."/>
            <person name="Hulbert S."/>
            <person name="Chen X."/>
            <person name="Fellers J.P."/>
        </authorList>
    </citation>
    <scope>NUCLEOTIDE SEQUENCE</scope>
    <source>
        <strain evidence="5">Isolate 1-1 / race 1 (BBBD)</strain>
        <strain evidence="4">isolate 1-1 / race 1 (BBBD)</strain>
    </source>
</reference>
<evidence type="ECO:0000313" key="4">
    <source>
        <dbReference type="EnsemblFungi" id="PTTG_08526-t43_1-p1"/>
    </source>
</evidence>
<feature type="signal peptide" evidence="2">
    <location>
        <begin position="1"/>
        <end position="23"/>
    </location>
</feature>
<keyword evidence="2" id="KW-0732">Signal</keyword>
<sequence>MAFHPITIASLFVAVLFSSGVLAEGKTAAPWDQDCWWYDNANSTAASCNGVRNRVCAGGCTGYVTATNCTTSHKMDDPKPPLTTEKCTVSYGRSSATMSICVAENRSFICYGRPTGRARCKGCSESGSSGNGNDGKGKGNGENDGSGDKSAPGGSPTDKNAPPQTNSTTGSTSTPPTTTSSPTDGNADPPKQEASPKSSSGASLGWNGFSLAVATFLSSFFFQ</sequence>
<evidence type="ECO:0000313" key="3">
    <source>
        <dbReference type="EMBL" id="OAV98465.1"/>
    </source>
</evidence>
<reference evidence="3" key="1">
    <citation type="submission" date="2009-11" db="EMBL/GenBank/DDBJ databases">
        <authorList>
            <consortium name="The Broad Institute Genome Sequencing Platform"/>
            <person name="Ward D."/>
            <person name="Feldgarden M."/>
            <person name="Earl A."/>
            <person name="Young S.K."/>
            <person name="Zeng Q."/>
            <person name="Koehrsen M."/>
            <person name="Alvarado L."/>
            <person name="Berlin A."/>
            <person name="Bochicchio J."/>
            <person name="Borenstein D."/>
            <person name="Chapman S.B."/>
            <person name="Chen Z."/>
            <person name="Engels R."/>
            <person name="Freedman E."/>
            <person name="Gellesch M."/>
            <person name="Goldberg J."/>
            <person name="Griggs A."/>
            <person name="Gujja S."/>
            <person name="Heilman E."/>
            <person name="Heiman D."/>
            <person name="Hepburn T."/>
            <person name="Howarth C."/>
            <person name="Jen D."/>
            <person name="Larson L."/>
            <person name="Lewis B."/>
            <person name="Mehta T."/>
            <person name="Park D."/>
            <person name="Pearson M."/>
            <person name="Roberts A."/>
            <person name="Saif S."/>
            <person name="Shea T."/>
            <person name="Shenoy N."/>
            <person name="Sisk P."/>
            <person name="Stolte C."/>
            <person name="Sykes S."/>
            <person name="Thomson T."/>
            <person name="Walk T."/>
            <person name="White J."/>
            <person name="Yandava C."/>
            <person name="Izard J."/>
            <person name="Baranova O.V."/>
            <person name="Blanton J.M."/>
            <person name="Tanner A.C."/>
            <person name="Dewhirst F.E."/>
            <person name="Haas B."/>
            <person name="Nusbaum C."/>
            <person name="Birren B."/>
        </authorList>
    </citation>
    <scope>NUCLEOTIDE SEQUENCE [LARGE SCALE GENOMIC DNA]</scope>
    <source>
        <strain evidence="3">1-1 BBBD Race 1</strain>
    </source>
</reference>
<reference evidence="3" key="2">
    <citation type="submission" date="2016-05" db="EMBL/GenBank/DDBJ databases">
        <title>Comparative analysis highlights variable genome content of wheat rusts and divergence of the mating loci.</title>
        <authorList>
            <person name="Cuomo C.A."/>
            <person name="Bakkeren G."/>
            <person name="Szabo L."/>
            <person name="Khalil H."/>
            <person name="Joly D."/>
            <person name="Goldberg J."/>
            <person name="Young S."/>
            <person name="Zeng Q."/>
            <person name="Fellers J."/>
        </authorList>
    </citation>
    <scope>NUCLEOTIDE SEQUENCE [LARGE SCALE GENOMIC DNA]</scope>
    <source>
        <strain evidence="3">1-1 BBBD Race 1</strain>
    </source>
</reference>
<evidence type="ECO:0000313" key="5">
    <source>
        <dbReference type="Proteomes" id="UP000005240"/>
    </source>
</evidence>
<dbReference type="EnsemblFungi" id="PTTG_08526-t43_1">
    <property type="protein sequence ID" value="PTTG_08526-t43_1-p1"/>
    <property type="gene ID" value="PTTG_08526"/>
</dbReference>
<keyword evidence="5" id="KW-1185">Reference proteome</keyword>
<feature type="compositionally biased region" description="Low complexity" evidence="1">
    <location>
        <begin position="162"/>
        <end position="183"/>
    </location>
</feature>
<dbReference type="Proteomes" id="UP000005240">
    <property type="component" value="Unassembled WGS sequence"/>
</dbReference>
<gene>
    <name evidence="3" type="ORF">PTTG_08526</name>
</gene>
<protein>
    <recommendedName>
        <fullName evidence="6">Secreted protein</fullName>
    </recommendedName>
</protein>